<evidence type="ECO:0000256" key="1">
    <source>
        <dbReference type="SAM" id="Phobius"/>
    </source>
</evidence>
<dbReference type="OrthoDB" id="4362914at2759"/>
<feature type="transmembrane region" description="Helical" evidence="1">
    <location>
        <begin position="175"/>
        <end position="200"/>
    </location>
</feature>
<dbReference type="AlphaFoldDB" id="A0A9W9IN26"/>
<reference evidence="2" key="2">
    <citation type="journal article" date="2023" name="IMA Fungus">
        <title>Comparative genomic study of the Penicillium genus elucidates a diverse pangenome and 15 lateral gene transfer events.</title>
        <authorList>
            <person name="Petersen C."/>
            <person name="Sorensen T."/>
            <person name="Nielsen M.R."/>
            <person name="Sondergaard T.E."/>
            <person name="Sorensen J.L."/>
            <person name="Fitzpatrick D.A."/>
            <person name="Frisvad J.C."/>
            <person name="Nielsen K.L."/>
        </authorList>
    </citation>
    <scope>NUCLEOTIDE SEQUENCE</scope>
    <source>
        <strain evidence="2">IBT 21917</strain>
    </source>
</reference>
<proteinExistence type="predicted"/>
<name>A0A9W9IN26_9EURO</name>
<feature type="transmembrane region" description="Helical" evidence="1">
    <location>
        <begin position="71"/>
        <end position="96"/>
    </location>
</feature>
<feature type="transmembrane region" description="Helical" evidence="1">
    <location>
        <begin position="221"/>
        <end position="243"/>
    </location>
</feature>
<reference evidence="2" key="1">
    <citation type="submission" date="2022-11" db="EMBL/GenBank/DDBJ databases">
        <authorList>
            <person name="Petersen C."/>
        </authorList>
    </citation>
    <scope>NUCLEOTIDE SEQUENCE</scope>
    <source>
        <strain evidence="2">IBT 21917</strain>
    </source>
</reference>
<evidence type="ECO:0000313" key="3">
    <source>
        <dbReference type="Proteomes" id="UP001146351"/>
    </source>
</evidence>
<accession>A0A9W9IN26</accession>
<keyword evidence="1" id="KW-1133">Transmembrane helix</keyword>
<gene>
    <name evidence="2" type="ORF">N7492_001906</name>
</gene>
<organism evidence="2 3">
    <name type="scientific">Penicillium capsulatum</name>
    <dbReference type="NCBI Taxonomy" id="69766"/>
    <lineage>
        <taxon>Eukaryota</taxon>
        <taxon>Fungi</taxon>
        <taxon>Dikarya</taxon>
        <taxon>Ascomycota</taxon>
        <taxon>Pezizomycotina</taxon>
        <taxon>Eurotiomycetes</taxon>
        <taxon>Eurotiomycetidae</taxon>
        <taxon>Eurotiales</taxon>
        <taxon>Aspergillaceae</taxon>
        <taxon>Penicillium</taxon>
    </lineage>
</organism>
<keyword evidence="1" id="KW-0812">Transmembrane</keyword>
<sequence>MDPLYTSACRGQSNSALCEELVKSATFGPTQLLGLTVLCGLLNHHVFSPSRLGALYGPKFRSLSREEQRRVGVLHVGILMKILAFVSLGTPAYLILVENRSWLEPAWPSGLRLSDMAIVSVGAFGALSLFDLIYSENLRMIYLLHHLGTLAWVHGLWAMFMALPAFQTAARFDQFRLICEISLSWILLSSLGSTVSRVIYLLRQFCPTGYSHLHRLFFGGFLLYSILLTLEAGLITYLTIHYYHNLPKALPPLIGVFQFLFTATKLKTTARILSVYRRQKGTSRSPLPEEVKVHPRQ</sequence>
<dbReference type="Proteomes" id="UP001146351">
    <property type="component" value="Unassembled WGS sequence"/>
</dbReference>
<evidence type="ECO:0000313" key="2">
    <source>
        <dbReference type="EMBL" id="KAJ5178696.1"/>
    </source>
</evidence>
<protein>
    <submittedName>
        <fullName evidence="2">Uncharacterized protein</fullName>
    </submittedName>
</protein>
<comment type="caution">
    <text evidence="2">The sequence shown here is derived from an EMBL/GenBank/DDBJ whole genome shotgun (WGS) entry which is preliminary data.</text>
</comment>
<keyword evidence="3" id="KW-1185">Reference proteome</keyword>
<feature type="transmembrane region" description="Helical" evidence="1">
    <location>
        <begin position="116"/>
        <end position="134"/>
    </location>
</feature>
<feature type="transmembrane region" description="Helical" evidence="1">
    <location>
        <begin position="249"/>
        <end position="268"/>
    </location>
</feature>
<dbReference type="EMBL" id="JAPQKO010000002">
    <property type="protein sequence ID" value="KAJ5178696.1"/>
    <property type="molecule type" value="Genomic_DNA"/>
</dbReference>
<feature type="transmembrane region" description="Helical" evidence="1">
    <location>
        <begin position="141"/>
        <end position="163"/>
    </location>
</feature>
<keyword evidence="1" id="KW-0472">Membrane</keyword>